<evidence type="ECO:0000259" key="3">
    <source>
        <dbReference type="Pfam" id="PF01248"/>
    </source>
</evidence>
<evidence type="ECO:0000256" key="2">
    <source>
        <dbReference type="SAM" id="MobiDB-lite"/>
    </source>
</evidence>
<dbReference type="Pfam" id="PF01248">
    <property type="entry name" value="Ribosomal_L7Ae"/>
    <property type="match status" value="1"/>
</dbReference>
<dbReference type="InterPro" id="IPR040051">
    <property type="entry name" value="SECISBP2"/>
</dbReference>
<proteinExistence type="predicted"/>
<feature type="compositionally biased region" description="Polar residues" evidence="2">
    <location>
        <begin position="93"/>
        <end position="103"/>
    </location>
</feature>
<evidence type="ECO:0000256" key="1">
    <source>
        <dbReference type="SAM" id="Coils"/>
    </source>
</evidence>
<dbReference type="Proteomes" id="UP001558652">
    <property type="component" value="Unassembled WGS sequence"/>
</dbReference>
<name>A0ABD0YI95_9HEMI</name>
<dbReference type="PANTHER" id="PTHR13284">
    <property type="entry name" value="GH01354P"/>
    <property type="match status" value="1"/>
</dbReference>
<protein>
    <recommendedName>
        <fullName evidence="3">Ribosomal protein eL8/eL30/eS12/Gadd45 domain-containing protein</fullName>
    </recommendedName>
</protein>
<comment type="caution">
    <text evidence="4">The sequence shown here is derived from an EMBL/GenBank/DDBJ whole genome shotgun (WGS) entry which is preliminary data.</text>
</comment>
<organism evidence="4 5">
    <name type="scientific">Ranatra chinensis</name>
    <dbReference type="NCBI Taxonomy" id="642074"/>
    <lineage>
        <taxon>Eukaryota</taxon>
        <taxon>Metazoa</taxon>
        <taxon>Ecdysozoa</taxon>
        <taxon>Arthropoda</taxon>
        <taxon>Hexapoda</taxon>
        <taxon>Insecta</taxon>
        <taxon>Pterygota</taxon>
        <taxon>Neoptera</taxon>
        <taxon>Paraneoptera</taxon>
        <taxon>Hemiptera</taxon>
        <taxon>Heteroptera</taxon>
        <taxon>Panheteroptera</taxon>
        <taxon>Nepomorpha</taxon>
        <taxon>Nepidae</taxon>
        <taxon>Ranatrinae</taxon>
        <taxon>Ranatra</taxon>
    </lineage>
</organism>
<dbReference type="InterPro" id="IPR029064">
    <property type="entry name" value="Ribosomal_eL30-like_sf"/>
</dbReference>
<reference evidence="4 5" key="1">
    <citation type="submission" date="2024-07" db="EMBL/GenBank/DDBJ databases">
        <title>Chromosome-level genome assembly of the water stick insect Ranatra chinensis (Heteroptera: Nepidae).</title>
        <authorList>
            <person name="Liu X."/>
        </authorList>
    </citation>
    <scope>NUCLEOTIDE SEQUENCE [LARGE SCALE GENOMIC DNA]</scope>
    <source>
        <strain evidence="4">Cailab_2021Rc</strain>
        <tissue evidence="4">Muscle</tissue>
    </source>
</reference>
<keyword evidence="5" id="KW-1185">Reference proteome</keyword>
<accession>A0ABD0YI95</accession>
<feature type="domain" description="Ribosomal protein eL8/eL30/eS12/Gadd45" evidence="3">
    <location>
        <begin position="381"/>
        <end position="467"/>
    </location>
</feature>
<feature type="region of interest" description="Disordered" evidence="2">
    <location>
        <begin position="75"/>
        <end position="189"/>
    </location>
</feature>
<dbReference type="SUPFAM" id="SSF55315">
    <property type="entry name" value="L30e-like"/>
    <property type="match status" value="1"/>
</dbReference>
<feature type="coiled-coil region" evidence="1">
    <location>
        <begin position="286"/>
        <end position="336"/>
    </location>
</feature>
<dbReference type="InterPro" id="IPR004038">
    <property type="entry name" value="Ribosomal_eL8/eL30/eS12/Gad45"/>
</dbReference>
<sequence length="596" mass="67622">MSDERWRSRKPAQGGEPKVNFRIALAGKGRVKYKSKLRLDTQFAPKEQHTINFKAAVTKNQIWKSITSEEAWPELGSRCHANNSRNDKRSTKETLQPSSTKSAWSALEDTPNSNVNIKVEQESEIVHEGEQQNKSEDSHPDFPSLQDSLGKKKHPKQIQIEYPKTKDEVSSPVKCDSKTGKKLKAKKSMIKPRPTDPININVLEVIQLAAAKKLKTKEVRAVDKVTNRLRCGNILDSSQPLRKRGKVRLVPKKKPVSRIKNAIVLARMVRQQKNVQCGSTDSDSAAASLQGKLENANIELKKEFERVKCIFRIGDGKKIKETYDDTEQHMEDAKNQIHSRKFRIYCNNIVSKVLEDCTHKLIKVLHTYQDRVYKTEPINFKKKRRYVCGFKETIKYLQFGELKLVIIATDLEITKGEPMLNMIQEVVKMADQSNVPCAFTGIAKDLGYWTLKKGRISIIGILNYMGAEEVFKDVIFHLDKAKSDYKEKLGLEEQALKCDDDKKNTSESKAIEELIQEAMLLKLSGKDGKAKPLSPRVDSDCVSDLARRSGPIPRGRLFPWDSLSSTSSPEMVHPWPRNAVPEKGVPHSRLTYSVYG</sequence>
<dbReference type="Gene3D" id="3.30.1330.30">
    <property type="match status" value="1"/>
</dbReference>
<feature type="compositionally biased region" description="Basic residues" evidence="2">
    <location>
        <begin position="180"/>
        <end position="189"/>
    </location>
</feature>
<dbReference type="PANTHER" id="PTHR13284:SF4">
    <property type="entry name" value="C2H2-TYPE DOMAIN-CONTAINING PROTEIN"/>
    <property type="match status" value="1"/>
</dbReference>
<evidence type="ECO:0000313" key="4">
    <source>
        <dbReference type="EMBL" id="KAL1122802.1"/>
    </source>
</evidence>
<keyword evidence="1" id="KW-0175">Coiled coil</keyword>
<gene>
    <name evidence="4" type="ORF">AAG570_003128</name>
</gene>
<feature type="compositionally biased region" description="Basic and acidic residues" evidence="2">
    <location>
        <begin position="119"/>
        <end position="140"/>
    </location>
</feature>
<dbReference type="EMBL" id="JBFDAA010000013">
    <property type="protein sequence ID" value="KAL1122802.1"/>
    <property type="molecule type" value="Genomic_DNA"/>
</dbReference>
<feature type="compositionally biased region" description="Basic and acidic residues" evidence="2">
    <location>
        <begin position="163"/>
        <end position="179"/>
    </location>
</feature>
<evidence type="ECO:0000313" key="5">
    <source>
        <dbReference type="Proteomes" id="UP001558652"/>
    </source>
</evidence>
<dbReference type="AlphaFoldDB" id="A0ABD0YI95"/>